<dbReference type="GO" id="GO:0003677">
    <property type="term" value="F:DNA binding"/>
    <property type="evidence" value="ECO:0007669"/>
    <property type="project" value="UniProtKB-KW"/>
</dbReference>
<dbReference type="EMBL" id="QLMD01000016">
    <property type="protein sequence ID" value="RAJ93645.1"/>
    <property type="molecule type" value="Genomic_DNA"/>
</dbReference>
<dbReference type="InterPro" id="IPR015358">
    <property type="entry name" value="Tscrpt_reg_MerR_DNA-bd"/>
</dbReference>
<dbReference type="SMART" id="SM00422">
    <property type="entry name" value="HTH_MERR"/>
    <property type="match status" value="1"/>
</dbReference>
<dbReference type="Proteomes" id="UP000287865">
    <property type="component" value="Unassembled WGS sequence"/>
</dbReference>
<dbReference type="PANTHER" id="PTHR30204:SF58">
    <property type="entry name" value="HTH-TYPE TRANSCRIPTIONAL REGULATOR YFMP"/>
    <property type="match status" value="1"/>
</dbReference>
<dbReference type="InterPro" id="IPR000551">
    <property type="entry name" value="MerR-type_HTH_dom"/>
</dbReference>
<dbReference type="CDD" id="cd04776">
    <property type="entry name" value="HTH_GnyR"/>
    <property type="match status" value="1"/>
</dbReference>
<dbReference type="SUPFAM" id="SSF46955">
    <property type="entry name" value="Putative DNA-binding domain"/>
    <property type="match status" value="1"/>
</dbReference>
<dbReference type="PANTHER" id="PTHR30204">
    <property type="entry name" value="REDOX-CYCLING DRUG-SENSING TRANSCRIPTIONAL ACTIVATOR SOXR"/>
    <property type="match status" value="1"/>
</dbReference>
<keyword evidence="3" id="KW-0804">Transcription</keyword>
<evidence type="ECO:0000256" key="3">
    <source>
        <dbReference type="ARBA" id="ARBA00023163"/>
    </source>
</evidence>
<comment type="caution">
    <text evidence="5">The sequence shown here is derived from an EMBL/GenBank/DDBJ whole genome shotgun (WGS) entry which is preliminary data.</text>
</comment>
<dbReference type="Proteomes" id="UP000249203">
    <property type="component" value="Unassembled WGS sequence"/>
</dbReference>
<dbReference type="RefSeq" id="WP_111570291.1">
    <property type="nucleotide sequence ID" value="NZ_PIPK01000016.1"/>
</dbReference>
<dbReference type="AlphaFoldDB" id="A0A327WPJ5"/>
<dbReference type="EMBL" id="PIPK01000016">
    <property type="protein sequence ID" value="RUO19366.1"/>
    <property type="molecule type" value="Genomic_DNA"/>
</dbReference>
<evidence type="ECO:0000313" key="8">
    <source>
        <dbReference type="Proteomes" id="UP000287865"/>
    </source>
</evidence>
<dbReference type="InterPro" id="IPR009061">
    <property type="entry name" value="DNA-bd_dom_put_sf"/>
</dbReference>
<dbReference type="Pfam" id="PF09278">
    <property type="entry name" value="MerR-DNA-bind"/>
    <property type="match status" value="1"/>
</dbReference>
<keyword evidence="2 5" id="KW-0238">DNA-binding</keyword>
<organism evidence="5 7">
    <name type="scientific">Aliidiomarina maris</name>
    <dbReference type="NCBI Taxonomy" id="531312"/>
    <lineage>
        <taxon>Bacteria</taxon>
        <taxon>Pseudomonadati</taxon>
        <taxon>Pseudomonadota</taxon>
        <taxon>Gammaproteobacteria</taxon>
        <taxon>Alteromonadales</taxon>
        <taxon>Idiomarinaceae</taxon>
        <taxon>Aliidiomarina</taxon>
    </lineage>
</organism>
<dbReference type="Gene3D" id="1.10.1660.10">
    <property type="match status" value="1"/>
</dbReference>
<evidence type="ECO:0000256" key="2">
    <source>
        <dbReference type="ARBA" id="ARBA00023125"/>
    </source>
</evidence>
<evidence type="ECO:0000256" key="1">
    <source>
        <dbReference type="ARBA" id="ARBA00023015"/>
    </source>
</evidence>
<dbReference type="Pfam" id="PF00376">
    <property type="entry name" value="MerR"/>
    <property type="match status" value="1"/>
</dbReference>
<gene>
    <name evidence="5" type="ORF">B0I24_1163</name>
    <name evidence="6" type="ORF">CWE07_12840</name>
</gene>
<name>A0A327WPJ5_9GAMM</name>
<reference evidence="5 7" key="2">
    <citation type="submission" date="2018-06" db="EMBL/GenBank/DDBJ databases">
        <title>Genomic Encyclopedia of Type Strains, Phase III (KMG-III): the genomes of soil and plant-associated and newly described type strains.</title>
        <authorList>
            <person name="Whitman W."/>
        </authorList>
    </citation>
    <scope>NUCLEOTIDE SEQUENCE [LARGE SCALE GENOMIC DNA]</scope>
    <source>
        <strain evidence="5 7">CGMCC 1.15366</strain>
    </source>
</reference>
<accession>A0A327WPJ5</accession>
<evidence type="ECO:0000313" key="6">
    <source>
        <dbReference type="EMBL" id="RUO19366.1"/>
    </source>
</evidence>
<evidence type="ECO:0000313" key="5">
    <source>
        <dbReference type="EMBL" id="RAJ93645.1"/>
    </source>
</evidence>
<proteinExistence type="predicted"/>
<evidence type="ECO:0000259" key="4">
    <source>
        <dbReference type="PROSITE" id="PS50937"/>
    </source>
</evidence>
<evidence type="ECO:0000313" key="7">
    <source>
        <dbReference type="Proteomes" id="UP000249203"/>
    </source>
</evidence>
<feature type="domain" description="HTH merR-type" evidence="4">
    <location>
        <begin position="12"/>
        <end position="79"/>
    </location>
</feature>
<dbReference type="PROSITE" id="PS50937">
    <property type="entry name" value="HTH_MERR_2"/>
    <property type="match status" value="1"/>
</dbReference>
<dbReference type="InterPro" id="IPR047057">
    <property type="entry name" value="MerR_fam"/>
</dbReference>
<keyword evidence="8" id="KW-1185">Reference proteome</keyword>
<dbReference type="OrthoDB" id="9803659at2"/>
<sequence>MTATKSSATPRTFSIGELAKEFDITTRSIRFYEDQGLIAPERQGQTRIYNGRDKVRLKLILRGKRLGFTLAETRRLFELYDRDRSSRNQLVTMLELIEEKKHTLQQQMEDIGVLLHELKTVEQRCRAELQGQLSKTDSDHVA</sequence>
<protein>
    <submittedName>
        <fullName evidence="5">DNA-binding transcriptional MerR regulator</fullName>
    </submittedName>
    <submittedName>
        <fullName evidence="6">MerR family transcriptional regulator</fullName>
    </submittedName>
</protein>
<dbReference type="GO" id="GO:0003700">
    <property type="term" value="F:DNA-binding transcription factor activity"/>
    <property type="evidence" value="ECO:0007669"/>
    <property type="project" value="InterPro"/>
</dbReference>
<reference evidence="6 8" key="1">
    <citation type="journal article" date="2018" name="Front. Microbiol.">
        <title>Genome-Based Analysis Reveals the Taxonomy and Diversity of the Family Idiomarinaceae.</title>
        <authorList>
            <person name="Liu Y."/>
            <person name="Lai Q."/>
            <person name="Shao Z."/>
        </authorList>
    </citation>
    <scope>NUCLEOTIDE SEQUENCE [LARGE SCALE GENOMIC DNA]</scope>
    <source>
        <strain evidence="6 8">CF12-14</strain>
    </source>
</reference>
<keyword evidence="1" id="KW-0805">Transcription regulation</keyword>